<dbReference type="STRING" id="1437610.BREU_1407"/>
<dbReference type="EMBL" id="JGZK01000005">
    <property type="protein sequence ID" value="KFI86234.1"/>
    <property type="molecule type" value="Genomic_DNA"/>
</dbReference>
<gene>
    <name evidence="1" type="ORF">BREU_1407</name>
</gene>
<comment type="caution">
    <text evidence="1">The sequence shown here is derived from an EMBL/GenBank/DDBJ whole genome shotgun (WGS) entry which is preliminary data.</text>
</comment>
<sequence length="53" mass="6318">MSEPEAWARLYALFCRSLPFCRTLQRYDPPLFTRFTEGDIPWTLPQPTPTMIR</sequence>
<protein>
    <submittedName>
        <fullName evidence="1">Uncharacterized protein</fullName>
    </submittedName>
</protein>
<dbReference type="Proteomes" id="UP000028984">
    <property type="component" value="Unassembled WGS sequence"/>
</dbReference>
<keyword evidence="2" id="KW-1185">Reference proteome</keyword>
<evidence type="ECO:0000313" key="2">
    <source>
        <dbReference type="Proteomes" id="UP000028984"/>
    </source>
</evidence>
<evidence type="ECO:0000313" key="1">
    <source>
        <dbReference type="EMBL" id="KFI86234.1"/>
    </source>
</evidence>
<name>A0A087CSI4_9BIFI</name>
<accession>A0A087CSI4</accession>
<dbReference type="AlphaFoldDB" id="A0A087CSI4"/>
<reference evidence="1 2" key="1">
    <citation type="submission" date="2014-03" db="EMBL/GenBank/DDBJ databases">
        <title>Genomics of Bifidobacteria.</title>
        <authorList>
            <person name="Ventura M."/>
            <person name="Milani C."/>
            <person name="Lugli G.A."/>
        </authorList>
    </citation>
    <scope>NUCLEOTIDE SEQUENCE [LARGE SCALE GENOMIC DNA]</scope>
    <source>
        <strain evidence="1 2">DSM 23975</strain>
    </source>
</reference>
<proteinExistence type="predicted"/>
<organism evidence="1 2">
    <name type="scientific">Bifidobacterium reuteri DSM 23975</name>
    <dbReference type="NCBI Taxonomy" id="1437610"/>
    <lineage>
        <taxon>Bacteria</taxon>
        <taxon>Bacillati</taxon>
        <taxon>Actinomycetota</taxon>
        <taxon>Actinomycetes</taxon>
        <taxon>Bifidobacteriales</taxon>
        <taxon>Bifidobacteriaceae</taxon>
        <taxon>Bifidobacterium</taxon>
    </lineage>
</organism>